<feature type="domain" description="Response regulatory" evidence="2">
    <location>
        <begin position="1"/>
        <end position="81"/>
    </location>
</feature>
<organism evidence="3 4">
    <name type="scientific">Desulfomonile tiedjei</name>
    <dbReference type="NCBI Taxonomy" id="2358"/>
    <lineage>
        <taxon>Bacteria</taxon>
        <taxon>Pseudomonadati</taxon>
        <taxon>Thermodesulfobacteriota</taxon>
        <taxon>Desulfomonilia</taxon>
        <taxon>Desulfomonilales</taxon>
        <taxon>Desulfomonilaceae</taxon>
        <taxon>Desulfomonile</taxon>
    </lineage>
</organism>
<feature type="modified residue" description="4-aspartylphosphate" evidence="1">
    <location>
        <position position="14"/>
    </location>
</feature>
<name>A0A9D6Z476_9BACT</name>
<reference evidence="3" key="1">
    <citation type="submission" date="2020-07" db="EMBL/GenBank/DDBJ databases">
        <title>Huge and variable diversity of episymbiotic CPR bacteria and DPANN archaea in groundwater ecosystems.</title>
        <authorList>
            <person name="He C.Y."/>
            <person name="Keren R."/>
            <person name="Whittaker M."/>
            <person name="Farag I.F."/>
            <person name="Doudna J."/>
            <person name="Cate J.H.D."/>
            <person name="Banfield J.F."/>
        </authorList>
    </citation>
    <scope>NUCLEOTIDE SEQUENCE</scope>
    <source>
        <strain evidence="3">NC_groundwater_1664_Pr3_B-0.1um_52_9</strain>
    </source>
</reference>
<dbReference type="InterPro" id="IPR011006">
    <property type="entry name" value="CheY-like_superfamily"/>
</dbReference>
<gene>
    <name evidence="3" type="ORF">HY912_14485</name>
</gene>
<feature type="non-terminal residue" evidence="3">
    <location>
        <position position="1"/>
    </location>
</feature>
<evidence type="ECO:0000256" key="1">
    <source>
        <dbReference type="PROSITE-ProRule" id="PRU00169"/>
    </source>
</evidence>
<dbReference type="CDD" id="cd17557">
    <property type="entry name" value="REC_Rcp-like"/>
    <property type="match status" value="1"/>
</dbReference>
<accession>A0A9D6Z476</accession>
<dbReference type="PROSITE" id="PS50110">
    <property type="entry name" value="RESPONSE_REGULATORY"/>
    <property type="match status" value="1"/>
</dbReference>
<dbReference type="Pfam" id="PF00072">
    <property type="entry name" value="Response_reg"/>
    <property type="match status" value="1"/>
</dbReference>
<dbReference type="Gene3D" id="3.40.50.2300">
    <property type="match status" value="1"/>
</dbReference>
<evidence type="ECO:0000259" key="2">
    <source>
        <dbReference type="PROSITE" id="PS50110"/>
    </source>
</evidence>
<keyword evidence="1" id="KW-0597">Phosphoprotein</keyword>
<comment type="caution">
    <text evidence="3">The sequence shown here is derived from an EMBL/GenBank/DDBJ whole genome shotgun (WGS) entry which is preliminary data.</text>
</comment>
<dbReference type="Proteomes" id="UP000807825">
    <property type="component" value="Unassembled WGS sequence"/>
</dbReference>
<dbReference type="EMBL" id="JACRDE010000377">
    <property type="protein sequence ID" value="MBI5250694.1"/>
    <property type="molecule type" value="Genomic_DNA"/>
</dbReference>
<sequence length="97" mass="10808">ASPLINSARLVLLDLKLPKVDGHEVLKRMKEDPRTRSIPVVVLTSSSEEADIVRSYQLGVNSYIVKPVEFDKFTEAVRQLGLYWLLLNQASGNLSLG</sequence>
<protein>
    <submittedName>
        <fullName evidence="3">Response regulator</fullName>
    </submittedName>
</protein>
<dbReference type="PANTHER" id="PTHR44520:SF1">
    <property type="entry name" value="TWO-COMPONENT SYSTEM REGULATORY PROTEIN"/>
    <property type="match status" value="1"/>
</dbReference>
<dbReference type="GO" id="GO:0000160">
    <property type="term" value="P:phosphorelay signal transduction system"/>
    <property type="evidence" value="ECO:0007669"/>
    <property type="project" value="InterPro"/>
</dbReference>
<dbReference type="PANTHER" id="PTHR44520">
    <property type="entry name" value="RESPONSE REGULATOR RCP1-RELATED"/>
    <property type="match status" value="1"/>
</dbReference>
<evidence type="ECO:0000313" key="4">
    <source>
        <dbReference type="Proteomes" id="UP000807825"/>
    </source>
</evidence>
<proteinExistence type="predicted"/>
<dbReference type="SUPFAM" id="SSF52172">
    <property type="entry name" value="CheY-like"/>
    <property type="match status" value="1"/>
</dbReference>
<dbReference type="AlphaFoldDB" id="A0A9D6Z476"/>
<dbReference type="InterPro" id="IPR052893">
    <property type="entry name" value="TCS_response_regulator"/>
</dbReference>
<evidence type="ECO:0000313" key="3">
    <source>
        <dbReference type="EMBL" id="MBI5250694.1"/>
    </source>
</evidence>
<dbReference type="InterPro" id="IPR001789">
    <property type="entry name" value="Sig_transdc_resp-reg_receiver"/>
</dbReference>